<evidence type="ECO:0000256" key="3">
    <source>
        <dbReference type="ARBA" id="ARBA00022801"/>
    </source>
</evidence>
<comment type="similarity">
    <text evidence="1">Belongs to the oligoribonuclease family.</text>
</comment>
<dbReference type="PANTHER" id="PTHR11046:SF0">
    <property type="entry name" value="OLIGORIBONUCLEASE, MITOCHONDRIAL"/>
    <property type="match status" value="1"/>
</dbReference>
<evidence type="ECO:0000256" key="4">
    <source>
        <dbReference type="ARBA" id="ARBA00022839"/>
    </source>
</evidence>
<feature type="domain" description="Exonuclease" evidence="6">
    <location>
        <begin position="1"/>
        <end position="171"/>
    </location>
</feature>
<reference evidence="7" key="1">
    <citation type="submission" date="2022-10" db="EMBL/GenBank/DDBJ databases">
        <title>Culturing micro-colonial fungi from biological soil crusts in the Mojave desert and describing Neophaeococcomyces mojavensis, and introducing the new genera and species Taxawa tesnikishii.</title>
        <authorList>
            <person name="Kurbessoian T."/>
            <person name="Stajich J.E."/>
        </authorList>
    </citation>
    <scope>NUCLEOTIDE SEQUENCE</scope>
    <source>
        <strain evidence="7">TK_41</strain>
    </source>
</reference>
<dbReference type="InterPro" id="IPR012337">
    <property type="entry name" value="RNaseH-like_sf"/>
</dbReference>
<evidence type="ECO:0000256" key="1">
    <source>
        <dbReference type="ARBA" id="ARBA00009921"/>
    </source>
</evidence>
<dbReference type="SMART" id="SM00479">
    <property type="entry name" value="EXOIII"/>
    <property type="match status" value="1"/>
</dbReference>
<dbReference type="InterPro" id="IPR013520">
    <property type="entry name" value="Ribonucl_H"/>
</dbReference>
<keyword evidence="8" id="KW-1185">Reference proteome</keyword>
<dbReference type="PANTHER" id="PTHR11046">
    <property type="entry name" value="OLIGORIBONUCLEASE, MITOCHONDRIAL"/>
    <property type="match status" value="1"/>
</dbReference>
<dbReference type="Proteomes" id="UP001172673">
    <property type="component" value="Unassembled WGS sequence"/>
</dbReference>
<protein>
    <submittedName>
        <fullName evidence="7">Phosphatidylinositol 3,4,5-trisphosphate-dependent Rac exchanger 2 protein</fullName>
    </submittedName>
</protein>
<accession>A0AA38XKP1</accession>
<dbReference type="AlphaFoldDB" id="A0AA38XKP1"/>
<keyword evidence="2" id="KW-0540">Nuclease</keyword>
<keyword evidence="3" id="KW-0378">Hydrolase</keyword>
<dbReference type="InterPro" id="IPR022894">
    <property type="entry name" value="Oligoribonuclease"/>
</dbReference>
<evidence type="ECO:0000259" key="6">
    <source>
        <dbReference type="SMART" id="SM00479"/>
    </source>
</evidence>
<name>A0AA38XKP1_9EURO</name>
<dbReference type="CDD" id="cd06135">
    <property type="entry name" value="Orn"/>
    <property type="match status" value="1"/>
</dbReference>
<dbReference type="GO" id="GO:0005739">
    <property type="term" value="C:mitochondrion"/>
    <property type="evidence" value="ECO:0007669"/>
    <property type="project" value="TreeGrafter"/>
</dbReference>
<dbReference type="GO" id="GO:0000175">
    <property type="term" value="F:3'-5'-RNA exonuclease activity"/>
    <property type="evidence" value="ECO:0007669"/>
    <property type="project" value="InterPro"/>
</dbReference>
<keyword evidence="4" id="KW-0269">Exonuclease</keyword>
<feature type="region of interest" description="Disordered" evidence="5">
    <location>
        <begin position="208"/>
        <end position="228"/>
    </location>
</feature>
<sequence length="228" mass="25309">MTGLNPSVDTILSISCILTNSDLAPLDSEGFNAVIHHTPQQLSQMSEWCIKTHGDSGLTQECTSSSTSAAEAAEQLLNYIKHFIPEPRRALLAGNSIHADRSFLMVEPWDRILEHLHYRLFDVSAMKEMVRRWGSDQVLMAAPRKELRHTAREDVLESIQEAQYYKTLIEGLSFVPTNLGNLAPLPAQPVILGSPTKQQQEALDMLRNNGTKTGDIGTRGDGFRTDVP</sequence>
<evidence type="ECO:0000313" key="8">
    <source>
        <dbReference type="Proteomes" id="UP001172673"/>
    </source>
</evidence>
<dbReference type="EMBL" id="JAPDRK010000002">
    <property type="protein sequence ID" value="KAJ9615120.1"/>
    <property type="molecule type" value="Genomic_DNA"/>
</dbReference>
<dbReference type="GO" id="GO:0003676">
    <property type="term" value="F:nucleic acid binding"/>
    <property type="evidence" value="ECO:0007669"/>
    <property type="project" value="InterPro"/>
</dbReference>
<dbReference type="Pfam" id="PF00929">
    <property type="entry name" value="RNase_T"/>
    <property type="match status" value="1"/>
</dbReference>
<evidence type="ECO:0000256" key="5">
    <source>
        <dbReference type="SAM" id="MobiDB-lite"/>
    </source>
</evidence>
<evidence type="ECO:0000313" key="7">
    <source>
        <dbReference type="EMBL" id="KAJ9615120.1"/>
    </source>
</evidence>
<dbReference type="NCBIfam" id="NF003765">
    <property type="entry name" value="PRK05359.1"/>
    <property type="match status" value="1"/>
</dbReference>
<dbReference type="Gene3D" id="3.30.420.10">
    <property type="entry name" value="Ribonuclease H-like superfamily/Ribonuclease H"/>
    <property type="match status" value="1"/>
</dbReference>
<evidence type="ECO:0000256" key="2">
    <source>
        <dbReference type="ARBA" id="ARBA00022722"/>
    </source>
</evidence>
<organism evidence="7 8">
    <name type="scientific">Cladophialophora chaetospira</name>
    <dbReference type="NCBI Taxonomy" id="386627"/>
    <lineage>
        <taxon>Eukaryota</taxon>
        <taxon>Fungi</taxon>
        <taxon>Dikarya</taxon>
        <taxon>Ascomycota</taxon>
        <taxon>Pezizomycotina</taxon>
        <taxon>Eurotiomycetes</taxon>
        <taxon>Chaetothyriomycetidae</taxon>
        <taxon>Chaetothyriales</taxon>
        <taxon>Herpotrichiellaceae</taxon>
        <taxon>Cladophialophora</taxon>
    </lineage>
</organism>
<comment type="caution">
    <text evidence="7">The sequence shown here is derived from an EMBL/GenBank/DDBJ whole genome shotgun (WGS) entry which is preliminary data.</text>
</comment>
<dbReference type="InterPro" id="IPR036397">
    <property type="entry name" value="RNaseH_sf"/>
</dbReference>
<gene>
    <name evidence="7" type="primary">rex2</name>
    <name evidence="7" type="ORF">H2200_001194</name>
</gene>
<dbReference type="SUPFAM" id="SSF53098">
    <property type="entry name" value="Ribonuclease H-like"/>
    <property type="match status" value="1"/>
</dbReference>
<proteinExistence type="inferred from homology"/>